<evidence type="ECO:0000256" key="1">
    <source>
        <dbReference type="ARBA" id="ARBA00004651"/>
    </source>
</evidence>
<dbReference type="GO" id="GO:0008324">
    <property type="term" value="F:monoatomic cation transmembrane transporter activity"/>
    <property type="evidence" value="ECO:0007669"/>
    <property type="project" value="InterPro"/>
</dbReference>
<proteinExistence type="predicted"/>
<evidence type="ECO:0000256" key="2">
    <source>
        <dbReference type="ARBA" id="ARBA00022448"/>
    </source>
</evidence>
<dbReference type="PANTHER" id="PTHR32024:SF1">
    <property type="entry name" value="KTR SYSTEM POTASSIUM UPTAKE PROTEIN B"/>
    <property type="match status" value="1"/>
</dbReference>
<comment type="subcellular location">
    <subcellularLocation>
        <location evidence="1">Cell membrane</location>
        <topology evidence="1">Multi-pass membrane protein</topology>
    </subcellularLocation>
</comment>
<evidence type="ECO:0000256" key="6">
    <source>
        <dbReference type="ARBA" id="ARBA00023065"/>
    </source>
</evidence>
<keyword evidence="5 8" id="KW-1133">Transmembrane helix</keyword>
<evidence type="ECO:0000256" key="7">
    <source>
        <dbReference type="ARBA" id="ARBA00023136"/>
    </source>
</evidence>
<name>A0A645FFC3_9ZZZZ</name>
<evidence type="ECO:0000256" key="3">
    <source>
        <dbReference type="ARBA" id="ARBA00022475"/>
    </source>
</evidence>
<evidence type="ECO:0000313" key="9">
    <source>
        <dbReference type="EMBL" id="MPN12182.1"/>
    </source>
</evidence>
<keyword evidence="6" id="KW-0406">Ion transport</keyword>
<dbReference type="GO" id="GO:0030001">
    <property type="term" value="P:metal ion transport"/>
    <property type="evidence" value="ECO:0007669"/>
    <property type="project" value="UniProtKB-ARBA"/>
</dbReference>
<organism evidence="9">
    <name type="scientific">bioreactor metagenome</name>
    <dbReference type="NCBI Taxonomy" id="1076179"/>
    <lineage>
        <taxon>unclassified sequences</taxon>
        <taxon>metagenomes</taxon>
        <taxon>ecological metagenomes</taxon>
    </lineage>
</organism>
<keyword evidence="2" id="KW-0813">Transport</keyword>
<dbReference type="GO" id="GO:0005886">
    <property type="term" value="C:plasma membrane"/>
    <property type="evidence" value="ECO:0007669"/>
    <property type="project" value="UniProtKB-SubCell"/>
</dbReference>
<keyword evidence="3" id="KW-1003">Cell membrane</keyword>
<keyword evidence="7 8" id="KW-0472">Membrane</keyword>
<accession>A0A645FFC3</accession>
<evidence type="ECO:0000256" key="8">
    <source>
        <dbReference type="SAM" id="Phobius"/>
    </source>
</evidence>
<comment type="caution">
    <text evidence="9">The sequence shown here is derived from an EMBL/GenBank/DDBJ whole genome shotgun (WGS) entry which is preliminary data.</text>
</comment>
<feature type="transmembrane region" description="Helical" evidence="8">
    <location>
        <begin position="37"/>
        <end position="57"/>
    </location>
</feature>
<gene>
    <name evidence="9" type="primary">ktrB_30</name>
    <name evidence="9" type="ORF">SDC9_159494</name>
</gene>
<dbReference type="EMBL" id="VSSQ01058475">
    <property type="protein sequence ID" value="MPN12182.1"/>
    <property type="molecule type" value="Genomic_DNA"/>
</dbReference>
<dbReference type="PANTHER" id="PTHR32024">
    <property type="entry name" value="TRK SYSTEM POTASSIUM UPTAKE PROTEIN TRKG-RELATED"/>
    <property type="match status" value="1"/>
</dbReference>
<reference evidence="9" key="1">
    <citation type="submission" date="2019-08" db="EMBL/GenBank/DDBJ databases">
        <authorList>
            <person name="Kucharzyk K."/>
            <person name="Murdoch R.W."/>
            <person name="Higgins S."/>
            <person name="Loffler F."/>
        </authorList>
    </citation>
    <scope>NUCLEOTIDE SEQUENCE</scope>
</reference>
<dbReference type="InterPro" id="IPR003445">
    <property type="entry name" value="Cat_transpt"/>
</dbReference>
<evidence type="ECO:0000256" key="4">
    <source>
        <dbReference type="ARBA" id="ARBA00022692"/>
    </source>
</evidence>
<keyword evidence="4 8" id="KW-0812">Transmembrane</keyword>
<protein>
    <submittedName>
        <fullName evidence="9">Ktr system potassium uptake protein B</fullName>
    </submittedName>
</protein>
<sequence length="80" mass="8612">MSILNPEVDFIYILFEAVSAIATVGVSANLTPTLGELSQAVIMVLMFAGRIGPITMLDSLVRRTQKVQDVEFSKGTILIG</sequence>
<dbReference type="Pfam" id="PF02386">
    <property type="entry name" value="TrkH"/>
    <property type="match status" value="1"/>
</dbReference>
<evidence type="ECO:0000256" key="5">
    <source>
        <dbReference type="ARBA" id="ARBA00022989"/>
    </source>
</evidence>
<dbReference type="AlphaFoldDB" id="A0A645FFC3"/>
<feature type="transmembrane region" description="Helical" evidence="8">
    <location>
        <begin position="12"/>
        <end position="31"/>
    </location>
</feature>